<evidence type="ECO:0000256" key="6">
    <source>
        <dbReference type="ARBA" id="ARBA00022617"/>
    </source>
</evidence>
<organism evidence="17 19">
    <name type="scientific">Ooceraea biroi</name>
    <name type="common">Clonal raider ant</name>
    <name type="synonym">Cerapachys biroi</name>
    <dbReference type="NCBI Taxonomy" id="2015173"/>
    <lineage>
        <taxon>Eukaryota</taxon>
        <taxon>Metazoa</taxon>
        <taxon>Ecdysozoa</taxon>
        <taxon>Arthropoda</taxon>
        <taxon>Hexapoda</taxon>
        <taxon>Insecta</taxon>
        <taxon>Pterygota</taxon>
        <taxon>Neoptera</taxon>
        <taxon>Endopterygota</taxon>
        <taxon>Hymenoptera</taxon>
        <taxon>Apocrita</taxon>
        <taxon>Aculeata</taxon>
        <taxon>Formicoidea</taxon>
        <taxon>Formicidae</taxon>
        <taxon>Dorylinae</taxon>
        <taxon>Ooceraea</taxon>
    </lineage>
</organism>
<keyword evidence="10 15" id="KW-0560">Oxidoreductase</keyword>
<evidence type="ECO:0000256" key="14">
    <source>
        <dbReference type="PIRSR" id="PIRSR602401-1"/>
    </source>
</evidence>
<sequence length="501" mass="57396">MEFTLVSIVFVTLVVFYLYLTRNFKYWQKRGIPCPNGTIPGIGHMWQFFLMKSSFGDICKKLYNDHSNHSMVGFYNFTSPSLMVRDPELVKTVVQTNFTSFHDNTMKVDPDLDPLLANNPFFSYGDKWMTGRKRLTYAFSSMRLKILLESVKQACEKFEKFLDRRLSKTGKAEMELKDLFGRFTAQVVAGAGFGVDGLCFDDEKDHESFYAMGKSFLAPTTLNNIISTVTFFMPSLSKILRMSFLPKSADQFFRRVVADVIEQRRKTGSSSNDFLQLMIELERTEDEKIDLNVLTSHTVSFFVDGYETSSVTLSFVGFYLASHPKVQEKLREEVVSVLNKYDGIITYEAVKDMTYMDQVINESMRLVHVLGFMSKMCTEEFELKGSDGLACRVKPGTEIVIPVQGLHEDPRYWENPKVFDPERFSPERKHTIQKFVFLPFGEGPRICVGMRMAQLQMKACLAAFLRKFSLELSPKTQLPLKLCPTFLAAPKGGLWAFIRAI</sequence>
<keyword evidence="7 14" id="KW-0479">Metal-binding</keyword>
<dbReference type="PANTHER" id="PTHR24292:SF84">
    <property type="entry name" value="CYTOCHROME P450 28A5-RELATED"/>
    <property type="match status" value="1"/>
</dbReference>
<accession>A0A026WP14</accession>
<comment type="function">
    <text evidence="2">May be involved in the metabolism of insect hormones and in the breakdown of synthetic insecticides.</text>
</comment>
<evidence type="ECO:0000256" key="2">
    <source>
        <dbReference type="ARBA" id="ARBA00003690"/>
    </source>
</evidence>
<dbReference type="EMBL" id="QOIP01000009">
    <property type="protein sequence ID" value="RLU18771.1"/>
    <property type="molecule type" value="Genomic_DNA"/>
</dbReference>
<dbReference type="InterPro" id="IPR036396">
    <property type="entry name" value="Cyt_P450_sf"/>
</dbReference>
<evidence type="ECO:0000313" key="19">
    <source>
        <dbReference type="Proteomes" id="UP000053097"/>
    </source>
</evidence>
<dbReference type="PRINTS" id="PR00463">
    <property type="entry name" value="EP450I"/>
</dbReference>
<feature type="transmembrane region" description="Helical" evidence="16">
    <location>
        <begin position="6"/>
        <end position="21"/>
    </location>
</feature>
<dbReference type="Gene3D" id="1.10.630.10">
    <property type="entry name" value="Cytochrome P450"/>
    <property type="match status" value="1"/>
</dbReference>
<evidence type="ECO:0000256" key="15">
    <source>
        <dbReference type="RuleBase" id="RU000461"/>
    </source>
</evidence>
<dbReference type="CDD" id="cd11056">
    <property type="entry name" value="CYP6-like"/>
    <property type="match status" value="1"/>
</dbReference>
<dbReference type="PROSITE" id="PS00086">
    <property type="entry name" value="CYTOCHROME_P450"/>
    <property type="match status" value="1"/>
</dbReference>
<keyword evidence="12 15" id="KW-0503">Monooxygenase</keyword>
<gene>
    <name evidence="18" type="ORF">DMN91_009128</name>
    <name evidence="17" type="ORF">X777_02419</name>
</gene>
<dbReference type="InterPro" id="IPR017972">
    <property type="entry name" value="Cyt_P450_CS"/>
</dbReference>
<dbReference type="FunFam" id="1.10.630.10:FF:000042">
    <property type="entry name" value="Cytochrome P450"/>
    <property type="match status" value="1"/>
</dbReference>
<proteinExistence type="inferred from homology"/>
<comment type="cofactor">
    <cofactor evidence="1 14">
        <name>heme</name>
        <dbReference type="ChEBI" id="CHEBI:30413"/>
    </cofactor>
</comment>
<dbReference type="GO" id="GO:0005789">
    <property type="term" value="C:endoplasmic reticulum membrane"/>
    <property type="evidence" value="ECO:0007669"/>
    <property type="project" value="UniProtKB-SubCell"/>
</dbReference>
<comment type="subcellular location">
    <subcellularLocation>
        <location evidence="4">Endoplasmic reticulum membrane</location>
        <topology evidence="4">Peripheral membrane protein</topology>
    </subcellularLocation>
    <subcellularLocation>
        <location evidence="3">Microsome membrane</location>
        <topology evidence="3">Peripheral membrane protein</topology>
    </subcellularLocation>
</comment>
<dbReference type="SUPFAM" id="SSF48264">
    <property type="entry name" value="Cytochrome P450"/>
    <property type="match status" value="1"/>
</dbReference>
<evidence type="ECO:0000256" key="1">
    <source>
        <dbReference type="ARBA" id="ARBA00001971"/>
    </source>
</evidence>
<reference evidence="17 19" key="1">
    <citation type="journal article" date="2014" name="Curr. Biol.">
        <title>The genome of the clonal raider ant Cerapachys biroi.</title>
        <authorList>
            <person name="Oxley P.R."/>
            <person name="Ji L."/>
            <person name="Fetter-Pruneda I."/>
            <person name="McKenzie S.K."/>
            <person name="Li C."/>
            <person name="Hu H."/>
            <person name="Zhang G."/>
            <person name="Kronauer D.J."/>
        </authorList>
    </citation>
    <scope>NUCLEOTIDE SEQUENCE [LARGE SCALE GENOMIC DNA]</scope>
</reference>
<evidence type="ECO:0000256" key="8">
    <source>
        <dbReference type="ARBA" id="ARBA00022824"/>
    </source>
</evidence>
<dbReference type="InterPro" id="IPR001128">
    <property type="entry name" value="Cyt_P450"/>
</dbReference>
<dbReference type="OMA" id="RMEHINR"/>
<dbReference type="EMBL" id="KK107148">
    <property type="protein sequence ID" value="EZA57411.1"/>
    <property type="molecule type" value="Genomic_DNA"/>
</dbReference>
<dbReference type="Pfam" id="PF00067">
    <property type="entry name" value="p450"/>
    <property type="match status" value="1"/>
</dbReference>
<keyword evidence="6 14" id="KW-0349">Heme</keyword>
<keyword evidence="9" id="KW-0492">Microsome</keyword>
<keyword evidence="8" id="KW-0256">Endoplasmic reticulum</keyword>
<comment type="similarity">
    <text evidence="5 15">Belongs to the cytochrome P450 family.</text>
</comment>
<keyword evidence="11 14" id="KW-0408">Iron</keyword>
<evidence type="ECO:0000256" key="7">
    <source>
        <dbReference type="ARBA" id="ARBA00022723"/>
    </source>
</evidence>
<evidence type="ECO:0000256" key="13">
    <source>
        <dbReference type="ARBA" id="ARBA00023136"/>
    </source>
</evidence>
<evidence type="ECO:0000256" key="16">
    <source>
        <dbReference type="SAM" id="Phobius"/>
    </source>
</evidence>
<evidence type="ECO:0000256" key="3">
    <source>
        <dbReference type="ARBA" id="ARBA00004174"/>
    </source>
</evidence>
<evidence type="ECO:0000313" key="17">
    <source>
        <dbReference type="EMBL" id="EZA57411.1"/>
    </source>
</evidence>
<dbReference type="AlphaFoldDB" id="A0A026WP14"/>
<dbReference type="GO" id="GO:0020037">
    <property type="term" value="F:heme binding"/>
    <property type="evidence" value="ECO:0007669"/>
    <property type="project" value="InterPro"/>
</dbReference>
<keyword evidence="16" id="KW-0812">Transmembrane</keyword>
<evidence type="ECO:0000256" key="11">
    <source>
        <dbReference type="ARBA" id="ARBA00023004"/>
    </source>
</evidence>
<feature type="binding site" description="axial binding residue" evidence="14">
    <location>
        <position position="447"/>
    </location>
    <ligand>
        <name>heme</name>
        <dbReference type="ChEBI" id="CHEBI:30413"/>
    </ligand>
    <ligandPart>
        <name>Fe</name>
        <dbReference type="ChEBI" id="CHEBI:18248"/>
    </ligandPart>
</feature>
<evidence type="ECO:0000313" key="18">
    <source>
        <dbReference type="EMBL" id="RLU18771.1"/>
    </source>
</evidence>
<dbReference type="GO" id="GO:0005506">
    <property type="term" value="F:iron ion binding"/>
    <property type="evidence" value="ECO:0007669"/>
    <property type="project" value="InterPro"/>
</dbReference>
<dbReference type="InterPro" id="IPR002401">
    <property type="entry name" value="Cyt_P450_E_grp-I"/>
</dbReference>
<reference evidence="18" key="2">
    <citation type="journal article" date="2018" name="Genome Res.">
        <title>The genomic architecture and molecular evolution of ant odorant receptors.</title>
        <authorList>
            <person name="McKenzie S.K."/>
            <person name="Kronauer D.J.C."/>
        </authorList>
    </citation>
    <scope>NUCLEOTIDE SEQUENCE [LARGE SCALE GENOMIC DNA]</scope>
    <source>
        <strain evidence="18">Clonal line C1</strain>
    </source>
</reference>
<evidence type="ECO:0000256" key="9">
    <source>
        <dbReference type="ARBA" id="ARBA00022848"/>
    </source>
</evidence>
<dbReference type="OrthoDB" id="2789670at2759"/>
<evidence type="ECO:0000256" key="12">
    <source>
        <dbReference type="ARBA" id="ARBA00023033"/>
    </source>
</evidence>
<keyword evidence="19" id="KW-1185">Reference proteome</keyword>
<keyword evidence="16" id="KW-1133">Transmembrane helix</keyword>
<reference evidence="18" key="3">
    <citation type="submission" date="2018-07" db="EMBL/GenBank/DDBJ databases">
        <authorList>
            <person name="Mckenzie S.K."/>
            <person name="Kronauer D.J.C."/>
        </authorList>
    </citation>
    <scope>NUCLEOTIDE SEQUENCE</scope>
    <source>
        <strain evidence="18">Clonal line C1</strain>
    </source>
</reference>
<evidence type="ECO:0000256" key="10">
    <source>
        <dbReference type="ARBA" id="ARBA00023002"/>
    </source>
</evidence>
<dbReference type="Proteomes" id="UP000279307">
    <property type="component" value="Chromosome 9"/>
</dbReference>
<keyword evidence="13 16" id="KW-0472">Membrane</keyword>
<protein>
    <submittedName>
        <fullName evidence="17">Cytochrome P450 6j1</fullName>
    </submittedName>
</protein>
<dbReference type="GO" id="GO:0016705">
    <property type="term" value="F:oxidoreductase activity, acting on paired donors, with incorporation or reduction of molecular oxygen"/>
    <property type="evidence" value="ECO:0007669"/>
    <property type="project" value="InterPro"/>
</dbReference>
<dbReference type="STRING" id="2015173.A0A026WP14"/>
<name>A0A026WP14_OOCBI</name>
<dbReference type="PANTHER" id="PTHR24292">
    <property type="entry name" value="CYTOCHROME P450"/>
    <property type="match status" value="1"/>
</dbReference>
<dbReference type="GO" id="GO:0004497">
    <property type="term" value="F:monooxygenase activity"/>
    <property type="evidence" value="ECO:0007669"/>
    <property type="project" value="UniProtKB-KW"/>
</dbReference>
<dbReference type="Proteomes" id="UP000053097">
    <property type="component" value="Unassembled WGS sequence"/>
</dbReference>
<evidence type="ECO:0000256" key="5">
    <source>
        <dbReference type="ARBA" id="ARBA00010617"/>
    </source>
</evidence>
<dbReference type="InterPro" id="IPR050476">
    <property type="entry name" value="Insect_CytP450_Detox"/>
</dbReference>
<evidence type="ECO:0000256" key="4">
    <source>
        <dbReference type="ARBA" id="ARBA00004406"/>
    </source>
</evidence>
<dbReference type="PRINTS" id="PR00385">
    <property type="entry name" value="P450"/>
</dbReference>